<feature type="compositionally biased region" description="Polar residues" evidence="1">
    <location>
        <begin position="176"/>
        <end position="190"/>
    </location>
</feature>
<proteinExistence type="predicted"/>
<feature type="compositionally biased region" description="Polar residues" evidence="1">
    <location>
        <begin position="131"/>
        <end position="152"/>
    </location>
</feature>
<organism evidence="2 3">
    <name type="scientific">Coprinellus micaceus</name>
    <name type="common">Glistening ink-cap mushroom</name>
    <name type="synonym">Coprinus micaceus</name>
    <dbReference type="NCBI Taxonomy" id="71717"/>
    <lineage>
        <taxon>Eukaryota</taxon>
        <taxon>Fungi</taxon>
        <taxon>Dikarya</taxon>
        <taxon>Basidiomycota</taxon>
        <taxon>Agaricomycotina</taxon>
        <taxon>Agaricomycetes</taxon>
        <taxon>Agaricomycetidae</taxon>
        <taxon>Agaricales</taxon>
        <taxon>Agaricineae</taxon>
        <taxon>Psathyrellaceae</taxon>
        <taxon>Coprinellus</taxon>
    </lineage>
</organism>
<dbReference type="AlphaFoldDB" id="A0A4Y7SPH3"/>
<keyword evidence="3" id="KW-1185">Reference proteome</keyword>
<reference evidence="2 3" key="1">
    <citation type="journal article" date="2019" name="Nat. Ecol. Evol.">
        <title>Megaphylogeny resolves global patterns of mushroom evolution.</title>
        <authorList>
            <person name="Varga T."/>
            <person name="Krizsan K."/>
            <person name="Foldi C."/>
            <person name="Dima B."/>
            <person name="Sanchez-Garcia M."/>
            <person name="Sanchez-Ramirez S."/>
            <person name="Szollosi G.J."/>
            <person name="Szarkandi J.G."/>
            <person name="Papp V."/>
            <person name="Albert L."/>
            <person name="Andreopoulos W."/>
            <person name="Angelini C."/>
            <person name="Antonin V."/>
            <person name="Barry K.W."/>
            <person name="Bougher N.L."/>
            <person name="Buchanan P."/>
            <person name="Buyck B."/>
            <person name="Bense V."/>
            <person name="Catcheside P."/>
            <person name="Chovatia M."/>
            <person name="Cooper J."/>
            <person name="Damon W."/>
            <person name="Desjardin D."/>
            <person name="Finy P."/>
            <person name="Geml J."/>
            <person name="Haridas S."/>
            <person name="Hughes K."/>
            <person name="Justo A."/>
            <person name="Karasinski D."/>
            <person name="Kautmanova I."/>
            <person name="Kiss B."/>
            <person name="Kocsube S."/>
            <person name="Kotiranta H."/>
            <person name="LaButti K.M."/>
            <person name="Lechner B.E."/>
            <person name="Liimatainen K."/>
            <person name="Lipzen A."/>
            <person name="Lukacs Z."/>
            <person name="Mihaltcheva S."/>
            <person name="Morgado L.N."/>
            <person name="Niskanen T."/>
            <person name="Noordeloos M.E."/>
            <person name="Ohm R.A."/>
            <person name="Ortiz-Santana B."/>
            <person name="Ovrebo C."/>
            <person name="Racz N."/>
            <person name="Riley R."/>
            <person name="Savchenko A."/>
            <person name="Shiryaev A."/>
            <person name="Soop K."/>
            <person name="Spirin V."/>
            <person name="Szebenyi C."/>
            <person name="Tomsovsky M."/>
            <person name="Tulloss R.E."/>
            <person name="Uehling J."/>
            <person name="Grigoriev I.V."/>
            <person name="Vagvolgyi C."/>
            <person name="Papp T."/>
            <person name="Martin F.M."/>
            <person name="Miettinen O."/>
            <person name="Hibbett D.S."/>
            <person name="Nagy L.G."/>
        </authorList>
    </citation>
    <scope>NUCLEOTIDE SEQUENCE [LARGE SCALE GENOMIC DNA]</scope>
    <source>
        <strain evidence="2 3">FP101781</strain>
    </source>
</reference>
<evidence type="ECO:0000256" key="1">
    <source>
        <dbReference type="SAM" id="MobiDB-lite"/>
    </source>
</evidence>
<dbReference type="STRING" id="71717.A0A4Y7SPH3"/>
<sequence>MRERLPPSEHLMLYQHLSRHAEVIYRHASRLQHVPEEEEGLYAVSGCMKSDSWALAGFIDPMVPPEDVLTLIKPHYNHSGTSPTGADRRYVWTNKGMADGFSGASREKSLQTHCLFVQGFKLGFSQSFRSRVRNSQPSDTSDSGSGPHDTSSPGPPPNGEDSNGNDLSPGKRGGSRFSSMFNRSKSNAGPSDTAFDLTSFPETNLSVTYHPCDSINRYLLEKTGLDFALCHDSDWIPVLKESSYASETVEAGEESLETEAEDITLADYVSIIHGMDVPLVISPTQG</sequence>
<dbReference type="OrthoDB" id="3222453at2759"/>
<feature type="region of interest" description="Disordered" evidence="1">
    <location>
        <begin position="131"/>
        <end position="192"/>
    </location>
</feature>
<evidence type="ECO:0000313" key="2">
    <source>
        <dbReference type="EMBL" id="TEB23777.1"/>
    </source>
</evidence>
<dbReference type="Proteomes" id="UP000298030">
    <property type="component" value="Unassembled WGS sequence"/>
</dbReference>
<gene>
    <name evidence="2" type="ORF">FA13DRAFT_1402596</name>
</gene>
<comment type="caution">
    <text evidence="2">The sequence shown here is derived from an EMBL/GenBank/DDBJ whole genome shotgun (WGS) entry which is preliminary data.</text>
</comment>
<evidence type="ECO:0000313" key="3">
    <source>
        <dbReference type="Proteomes" id="UP000298030"/>
    </source>
</evidence>
<accession>A0A4Y7SPH3</accession>
<protein>
    <submittedName>
        <fullName evidence="2">Uncharacterized protein</fullName>
    </submittedName>
</protein>
<name>A0A4Y7SPH3_COPMI</name>
<dbReference type="EMBL" id="QPFP01000074">
    <property type="protein sequence ID" value="TEB23777.1"/>
    <property type="molecule type" value="Genomic_DNA"/>
</dbReference>